<dbReference type="Proteomes" id="UP001065549">
    <property type="component" value="Unassembled WGS sequence"/>
</dbReference>
<evidence type="ECO:0000256" key="1">
    <source>
        <dbReference type="ARBA" id="ARBA00001933"/>
    </source>
</evidence>
<comment type="similarity">
    <text evidence="3">Belongs to the class-III pyridoxal-phosphate-dependent aminotransferase family.</text>
</comment>
<dbReference type="SUPFAM" id="SSF53383">
    <property type="entry name" value="PLP-dependent transferases"/>
    <property type="match status" value="1"/>
</dbReference>
<keyword evidence="4" id="KW-0032">Aminotransferase</keyword>
<dbReference type="PANTHER" id="PTHR43713">
    <property type="entry name" value="GLUTAMATE-1-SEMIALDEHYDE 2,1-AMINOMUTASE"/>
    <property type="match status" value="1"/>
</dbReference>
<organism evidence="4 5">
    <name type="scientific">Hominibacterium faecale</name>
    <dbReference type="NCBI Taxonomy" id="2839743"/>
    <lineage>
        <taxon>Bacteria</taxon>
        <taxon>Bacillati</taxon>
        <taxon>Bacillota</taxon>
        <taxon>Clostridia</taxon>
        <taxon>Peptostreptococcales</taxon>
        <taxon>Anaerovoracaceae</taxon>
        <taxon>Hominibacterium</taxon>
    </lineage>
</organism>
<dbReference type="Gene3D" id="3.40.640.10">
    <property type="entry name" value="Type I PLP-dependent aspartate aminotransferase-like (Major domain)"/>
    <property type="match status" value="1"/>
</dbReference>
<dbReference type="PROSITE" id="PS00600">
    <property type="entry name" value="AA_TRANSFER_CLASS_3"/>
    <property type="match status" value="1"/>
</dbReference>
<dbReference type="Gene3D" id="3.90.1150.10">
    <property type="entry name" value="Aspartate Aminotransferase, domain 1"/>
    <property type="match status" value="1"/>
</dbReference>
<reference evidence="4" key="1">
    <citation type="submission" date="2022-09" db="EMBL/GenBank/DDBJ databases">
        <title>Culturomic study of gut microbiota in children with autism spectrum disorder.</title>
        <authorList>
            <person name="Efimov B.A."/>
            <person name="Chaplin A.V."/>
            <person name="Sokolova S.R."/>
            <person name="Pikina A.P."/>
            <person name="Korzhanova M."/>
            <person name="Belova V."/>
            <person name="Korostin D."/>
        </authorList>
    </citation>
    <scope>NUCLEOTIDE SEQUENCE</scope>
    <source>
        <strain evidence="4">ASD5510</strain>
    </source>
</reference>
<accession>A0A9J6QKA9</accession>
<evidence type="ECO:0000256" key="3">
    <source>
        <dbReference type="RuleBase" id="RU003560"/>
    </source>
</evidence>
<dbReference type="GO" id="GO:0030170">
    <property type="term" value="F:pyridoxal phosphate binding"/>
    <property type="evidence" value="ECO:0007669"/>
    <property type="project" value="InterPro"/>
</dbReference>
<keyword evidence="5" id="KW-1185">Reference proteome</keyword>
<evidence type="ECO:0000313" key="4">
    <source>
        <dbReference type="EMBL" id="MCU7377569.1"/>
    </source>
</evidence>
<keyword evidence="4" id="KW-0808">Transferase</keyword>
<dbReference type="InterPro" id="IPR015422">
    <property type="entry name" value="PyrdxlP-dep_Trfase_small"/>
</dbReference>
<dbReference type="RefSeq" id="WP_253020132.1">
    <property type="nucleotide sequence ID" value="NZ_JAOSHN010000002.1"/>
</dbReference>
<evidence type="ECO:0000313" key="5">
    <source>
        <dbReference type="Proteomes" id="UP001065549"/>
    </source>
</evidence>
<keyword evidence="2 3" id="KW-0663">Pyridoxal phosphate</keyword>
<comment type="caution">
    <text evidence="4">The sequence shown here is derived from an EMBL/GenBank/DDBJ whole genome shotgun (WGS) entry which is preliminary data.</text>
</comment>
<comment type="cofactor">
    <cofactor evidence="1">
        <name>pyridoxal 5'-phosphate</name>
        <dbReference type="ChEBI" id="CHEBI:597326"/>
    </cofactor>
</comment>
<dbReference type="GO" id="GO:0008483">
    <property type="term" value="F:transaminase activity"/>
    <property type="evidence" value="ECO:0007669"/>
    <property type="project" value="UniProtKB-KW"/>
</dbReference>
<dbReference type="InterPro" id="IPR005814">
    <property type="entry name" value="Aminotrans_3"/>
</dbReference>
<proteinExistence type="inferred from homology"/>
<dbReference type="AlphaFoldDB" id="A0A9J6QKA9"/>
<dbReference type="InterPro" id="IPR049704">
    <property type="entry name" value="Aminotrans_3_PPA_site"/>
</dbReference>
<dbReference type="PANTHER" id="PTHR43713:SF3">
    <property type="entry name" value="GLUTAMATE-1-SEMIALDEHYDE 2,1-AMINOMUTASE 1, CHLOROPLASTIC-RELATED"/>
    <property type="match status" value="1"/>
</dbReference>
<name>A0A9J6QKA9_9FIRM</name>
<gene>
    <name evidence="4" type="ORF">OBO34_04275</name>
</gene>
<sequence length="440" mass="48761">MRKSAEIFQEASKLMVGGGCAGGRIHAALGTPFYIDHADGSHVFHVDGEEFIDYHCGAGALLFGWNHPRIREAIIKCVDKGFFMNFDSPATLEFARLFKELVPTVEKIRLTNSGTEATLAAIRAARAYTKKNLIIKMDGHFHGMHEMIWFNGGCGSDLDKYGQTRSVTPATPGFPAGAEKNVKLIEFNNLDAVKHVFETYRGDIAAIIMEPVNYDCGCVPSTREYMKQVRELCTKEGILLIFDEVISGLRFRPGSAQGYYGIKPDLSTFAKAIANGFSLALVGGKAEIMELFNPTGPVICSGTSSGNLMSVMAAIECLKMAMEPGFYDQVEKIEKNLCGELNALFGKHGIPGHIRSQGAQFAFYFGYDDPQMDYILSETVKHYHPQLYRRFTRECLAEHLYVFDGGEKPFPQHNGFTIAHTEDDIALTISKVDGIFKRLK</sequence>
<dbReference type="InterPro" id="IPR015424">
    <property type="entry name" value="PyrdxlP-dep_Trfase"/>
</dbReference>
<protein>
    <submittedName>
        <fullName evidence="4">Aspartate aminotransferase family protein</fullName>
    </submittedName>
</protein>
<evidence type="ECO:0000256" key="2">
    <source>
        <dbReference type="ARBA" id="ARBA00022898"/>
    </source>
</evidence>
<dbReference type="InterPro" id="IPR015421">
    <property type="entry name" value="PyrdxlP-dep_Trfase_major"/>
</dbReference>
<dbReference type="EMBL" id="JAOSHN010000002">
    <property type="protein sequence ID" value="MCU7377569.1"/>
    <property type="molecule type" value="Genomic_DNA"/>
</dbReference>
<dbReference type="CDD" id="cd00610">
    <property type="entry name" value="OAT_like"/>
    <property type="match status" value="1"/>
</dbReference>
<dbReference type="Pfam" id="PF00202">
    <property type="entry name" value="Aminotran_3"/>
    <property type="match status" value="1"/>
</dbReference>